<dbReference type="Proteomes" id="UP000215127">
    <property type="component" value="Chromosome 10"/>
</dbReference>
<name>A0A1X7S404_ZYMT9</name>
<dbReference type="EMBL" id="LT853701">
    <property type="protein sequence ID" value="SMQ54426.1"/>
    <property type="molecule type" value="Genomic_DNA"/>
</dbReference>
<protein>
    <submittedName>
        <fullName evidence="1">Uncharacterized protein</fullName>
    </submittedName>
</protein>
<reference evidence="1 2" key="1">
    <citation type="submission" date="2016-06" db="EMBL/GenBank/DDBJ databases">
        <authorList>
            <person name="Kjaerup R.B."/>
            <person name="Dalgaard T.S."/>
            <person name="Juul-Madsen H.R."/>
        </authorList>
    </citation>
    <scope>NUCLEOTIDE SEQUENCE [LARGE SCALE GENOMIC DNA]</scope>
</reference>
<gene>
    <name evidence="1" type="ORF">ZT3D7_G9581</name>
</gene>
<evidence type="ECO:0000313" key="2">
    <source>
        <dbReference type="Proteomes" id="UP000215127"/>
    </source>
</evidence>
<organism evidence="1 2">
    <name type="scientific">Zymoseptoria tritici (strain ST99CH_3D7)</name>
    <dbReference type="NCBI Taxonomy" id="1276538"/>
    <lineage>
        <taxon>Eukaryota</taxon>
        <taxon>Fungi</taxon>
        <taxon>Dikarya</taxon>
        <taxon>Ascomycota</taxon>
        <taxon>Pezizomycotina</taxon>
        <taxon>Dothideomycetes</taxon>
        <taxon>Dothideomycetidae</taxon>
        <taxon>Mycosphaerellales</taxon>
        <taxon>Mycosphaerellaceae</taxon>
        <taxon>Zymoseptoria</taxon>
    </lineage>
</organism>
<keyword evidence="2" id="KW-1185">Reference proteome</keyword>
<dbReference type="AlphaFoldDB" id="A0A1X7S404"/>
<evidence type="ECO:0000313" key="1">
    <source>
        <dbReference type="EMBL" id="SMQ54426.1"/>
    </source>
</evidence>
<accession>A0A1X7S404</accession>
<sequence length="73" mass="7974">MRFFLDPGEASAAHLEDGLDADGHIGGDCGVFGGATLRLRRCRSDEEEEKVKFDCRILRVYSPTMAAIKSGEV</sequence>
<proteinExistence type="predicted"/>